<feature type="domain" description="FAD-binding PCMH-type" evidence="7">
    <location>
        <begin position="125"/>
        <end position="310"/>
    </location>
</feature>
<sequence length="580" mass="62427">MGTRRIATIFSVVILAAGLAVRYAKDSAPICRTIPGDAAWPTKNDWDAFNKTVDGKLVSSIPLAAPCHFSFVGGDGSNASVYDQSVCDALRSNWFSATTHLPSSSSPMAYPFTNNTCNPFLGPDVPCSPGYIVSYTVNATDVTHIQVALQFAQHHNIRLVIRNSGHDYLGKSTGAYALAIWTQHLKSIDLISQYQDPSSDYRGTALKVGAGIQGGELYQFAHDHGLMVVAGNCPNVGVTGGYVQGGGIGILSSKFGLAADQVLSFQVVTAAGDIVTADRTHNKDLFWALRGGGGGTYGVVLSMVIKAFPDTFFSTASLMLPNTGDNTDSIYSALGTFLQSLPSLVDAGAWVVWIAAPFGFMISPAMVAGLHPAELDALLKPTLDKMDQLGLQYQYSSAEYPNFLESYRSLGTVWNVSDFNAGGRLIPRTLVEDDASTASLVGAIRDITSQTFMSGVSFNVAHSVSSPDEVAANPYFRKTIFSAAIGTPVNYTDWEANKRAQDSITHQLLPALEAITPDGGVYLNEADFQAPDFQNTFYGDHYQRLLSIKRKYDPDSIFYAVTAVGSESWEQRLDGRLCKK</sequence>
<evidence type="ECO:0000256" key="5">
    <source>
        <dbReference type="ARBA" id="ARBA00023002"/>
    </source>
</evidence>
<gene>
    <name evidence="8" type="ORF">CRHIZ90672A_00014439</name>
</gene>
<protein>
    <recommendedName>
        <fullName evidence="7">FAD-binding PCMH-type domain-containing protein</fullName>
    </recommendedName>
</protein>
<dbReference type="InterPro" id="IPR016169">
    <property type="entry name" value="FAD-bd_PCMH_sub2"/>
</dbReference>
<dbReference type="InterPro" id="IPR006094">
    <property type="entry name" value="Oxid_FAD_bind_N"/>
</dbReference>
<dbReference type="OrthoDB" id="9983560at2759"/>
<dbReference type="SUPFAM" id="SSF56176">
    <property type="entry name" value="FAD-binding/transporter-associated domain-like"/>
    <property type="match status" value="1"/>
</dbReference>
<dbReference type="InterPro" id="IPR016166">
    <property type="entry name" value="FAD-bd_PCMH"/>
</dbReference>
<comment type="similarity">
    <text evidence="2">Belongs to the oxygen-dependent FAD-linked oxidoreductase family.</text>
</comment>
<evidence type="ECO:0000313" key="8">
    <source>
        <dbReference type="EMBL" id="CAH0031679.1"/>
    </source>
</evidence>
<dbReference type="PROSITE" id="PS51387">
    <property type="entry name" value="FAD_PCMH"/>
    <property type="match status" value="1"/>
</dbReference>
<keyword evidence="9" id="KW-1185">Reference proteome</keyword>
<dbReference type="PANTHER" id="PTHR42973">
    <property type="entry name" value="BINDING OXIDOREDUCTASE, PUTATIVE (AFU_ORTHOLOGUE AFUA_1G17690)-RELATED"/>
    <property type="match status" value="1"/>
</dbReference>
<dbReference type="Pfam" id="PF08031">
    <property type="entry name" value="BBE"/>
    <property type="match status" value="1"/>
</dbReference>
<name>A0A9N9VU17_9HYPO</name>
<dbReference type="Gene3D" id="3.30.465.10">
    <property type="match status" value="2"/>
</dbReference>
<evidence type="ECO:0000256" key="3">
    <source>
        <dbReference type="ARBA" id="ARBA00022630"/>
    </source>
</evidence>
<keyword evidence="3" id="KW-0285">Flavoprotein</keyword>
<evidence type="ECO:0000256" key="1">
    <source>
        <dbReference type="ARBA" id="ARBA00001974"/>
    </source>
</evidence>
<accession>A0A9N9VU17</accession>
<dbReference type="InterPro" id="IPR050416">
    <property type="entry name" value="FAD-linked_Oxidoreductase"/>
</dbReference>
<evidence type="ECO:0000256" key="6">
    <source>
        <dbReference type="SAM" id="SignalP"/>
    </source>
</evidence>
<evidence type="ECO:0000256" key="4">
    <source>
        <dbReference type="ARBA" id="ARBA00022827"/>
    </source>
</evidence>
<feature type="signal peptide" evidence="6">
    <location>
        <begin position="1"/>
        <end position="24"/>
    </location>
</feature>
<dbReference type="InterPro" id="IPR012951">
    <property type="entry name" value="BBE"/>
</dbReference>
<evidence type="ECO:0000256" key="2">
    <source>
        <dbReference type="ARBA" id="ARBA00005466"/>
    </source>
</evidence>
<comment type="caution">
    <text evidence="8">The sequence shown here is derived from an EMBL/GenBank/DDBJ whole genome shotgun (WGS) entry which is preliminary data.</text>
</comment>
<dbReference type="Pfam" id="PF01565">
    <property type="entry name" value="FAD_binding_4"/>
    <property type="match status" value="1"/>
</dbReference>
<keyword evidence="4" id="KW-0274">FAD</keyword>
<keyword evidence="6" id="KW-0732">Signal</keyword>
<dbReference type="GO" id="GO:0016491">
    <property type="term" value="F:oxidoreductase activity"/>
    <property type="evidence" value="ECO:0007669"/>
    <property type="project" value="UniProtKB-KW"/>
</dbReference>
<dbReference type="AlphaFoldDB" id="A0A9N9VU17"/>
<dbReference type="PANTHER" id="PTHR42973:SF39">
    <property type="entry name" value="FAD-BINDING PCMH-TYPE DOMAIN-CONTAINING PROTEIN"/>
    <property type="match status" value="1"/>
</dbReference>
<comment type="cofactor">
    <cofactor evidence="1">
        <name>FAD</name>
        <dbReference type="ChEBI" id="CHEBI:57692"/>
    </cofactor>
</comment>
<evidence type="ECO:0000313" key="9">
    <source>
        <dbReference type="Proteomes" id="UP000696573"/>
    </source>
</evidence>
<dbReference type="InterPro" id="IPR036318">
    <property type="entry name" value="FAD-bd_PCMH-like_sf"/>
</dbReference>
<dbReference type="GO" id="GO:0071949">
    <property type="term" value="F:FAD binding"/>
    <property type="evidence" value="ECO:0007669"/>
    <property type="project" value="InterPro"/>
</dbReference>
<reference evidence="8" key="1">
    <citation type="submission" date="2021-10" db="EMBL/GenBank/DDBJ databases">
        <authorList>
            <person name="Piombo E."/>
        </authorList>
    </citation>
    <scope>NUCLEOTIDE SEQUENCE</scope>
</reference>
<dbReference type="EMBL" id="CABFNQ020000743">
    <property type="protein sequence ID" value="CAH0031679.1"/>
    <property type="molecule type" value="Genomic_DNA"/>
</dbReference>
<evidence type="ECO:0000259" key="7">
    <source>
        <dbReference type="PROSITE" id="PS51387"/>
    </source>
</evidence>
<proteinExistence type="inferred from homology"/>
<organism evidence="8 9">
    <name type="scientific">Clonostachys rhizophaga</name>
    <dbReference type="NCBI Taxonomy" id="160324"/>
    <lineage>
        <taxon>Eukaryota</taxon>
        <taxon>Fungi</taxon>
        <taxon>Dikarya</taxon>
        <taxon>Ascomycota</taxon>
        <taxon>Pezizomycotina</taxon>
        <taxon>Sordariomycetes</taxon>
        <taxon>Hypocreomycetidae</taxon>
        <taxon>Hypocreales</taxon>
        <taxon>Bionectriaceae</taxon>
        <taxon>Clonostachys</taxon>
    </lineage>
</organism>
<keyword evidence="5" id="KW-0560">Oxidoreductase</keyword>
<dbReference type="Proteomes" id="UP000696573">
    <property type="component" value="Unassembled WGS sequence"/>
</dbReference>
<feature type="chain" id="PRO_5040331742" description="FAD-binding PCMH-type domain-containing protein" evidence="6">
    <location>
        <begin position="25"/>
        <end position="580"/>
    </location>
</feature>